<dbReference type="InterPro" id="IPR002100">
    <property type="entry name" value="TF_MADSbox"/>
</dbReference>
<evidence type="ECO:0000256" key="1">
    <source>
        <dbReference type="ARBA" id="ARBA00004123"/>
    </source>
</evidence>
<feature type="region of interest" description="Disordered" evidence="7">
    <location>
        <begin position="211"/>
        <end position="246"/>
    </location>
</feature>
<dbReference type="OrthoDB" id="1898716at2759"/>
<feature type="region of interest" description="Disordered" evidence="7">
    <location>
        <begin position="73"/>
        <end position="124"/>
    </location>
</feature>
<keyword evidence="4" id="KW-0804">Transcription</keyword>
<evidence type="ECO:0000256" key="6">
    <source>
        <dbReference type="ARBA" id="ARBA00025805"/>
    </source>
</evidence>
<dbReference type="PRINTS" id="PR00404">
    <property type="entry name" value="MADSDOMAIN"/>
</dbReference>
<dbReference type="PROSITE" id="PS50066">
    <property type="entry name" value="MADS_BOX_2"/>
    <property type="match status" value="1"/>
</dbReference>
<dbReference type="SMART" id="SM00432">
    <property type="entry name" value="MADS"/>
    <property type="match status" value="1"/>
</dbReference>
<evidence type="ECO:0000313" key="10">
    <source>
        <dbReference type="Proteomes" id="UP000605846"/>
    </source>
</evidence>
<dbReference type="SUPFAM" id="SSF55455">
    <property type="entry name" value="SRF-like"/>
    <property type="match status" value="1"/>
</dbReference>
<accession>A0A8H7BMT3</accession>
<feature type="compositionally biased region" description="Basic and acidic residues" evidence="7">
    <location>
        <begin position="366"/>
        <end position="375"/>
    </location>
</feature>
<comment type="subcellular location">
    <subcellularLocation>
        <location evidence="1">Nucleus</location>
    </subcellularLocation>
</comment>
<dbReference type="GO" id="GO:0046983">
    <property type="term" value="F:protein dimerization activity"/>
    <property type="evidence" value="ECO:0007669"/>
    <property type="project" value="InterPro"/>
</dbReference>
<gene>
    <name evidence="9" type="primary">MEF2A</name>
    <name evidence="9" type="ORF">EC973_002354</name>
</gene>
<comment type="similarity">
    <text evidence="6">Belongs to the MEF2 family.</text>
</comment>
<evidence type="ECO:0000256" key="3">
    <source>
        <dbReference type="ARBA" id="ARBA00023125"/>
    </source>
</evidence>
<dbReference type="Proteomes" id="UP000605846">
    <property type="component" value="Unassembled WGS sequence"/>
</dbReference>
<dbReference type="GO" id="GO:0005634">
    <property type="term" value="C:nucleus"/>
    <property type="evidence" value="ECO:0007669"/>
    <property type="project" value="UniProtKB-SubCell"/>
</dbReference>
<dbReference type="AlphaFoldDB" id="A0A8H7BMT3"/>
<dbReference type="Gene3D" id="3.40.1810.10">
    <property type="entry name" value="Transcription factor, MADS-box"/>
    <property type="match status" value="1"/>
</dbReference>
<dbReference type="EMBL" id="JABAYA010000163">
    <property type="protein sequence ID" value="KAF7723124.1"/>
    <property type="molecule type" value="Genomic_DNA"/>
</dbReference>
<dbReference type="GO" id="GO:0000977">
    <property type="term" value="F:RNA polymerase II transcription regulatory region sequence-specific DNA binding"/>
    <property type="evidence" value="ECO:0007669"/>
    <property type="project" value="InterPro"/>
</dbReference>
<reference evidence="9" key="1">
    <citation type="submission" date="2020-01" db="EMBL/GenBank/DDBJ databases">
        <title>Genome Sequencing of Three Apophysomyces-Like Fungal Strains Confirms a Novel Fungal Genus in the Mucoromycota with divergent Burkholderia-like Endosymbiotic Bacteria.</title>
        <authorList>
            <person name="Stajich J.E."/>
            <person name="Macias A.M."/>
            <person name="Carter-House D."/>
            <person name="Lovett B."/>
            <person name="Kasson L.R."/>
            <person name="Berry K."/>
            <person name="Grigoriev I."/>
            <person name="Chang Y."/>
            <person name="Spatafora J."/>
            <person name="Kasson M.T."/>
        </authorList>
    </citation>
    <scope>NUCLEOTIDE SEQUENCE</scope>
    <source>
        <strain evidence="9">NRRL A-21654</strain>
    </source>
</reference>
<dbReference type="Pfam" id="PF00319">
    <property type="entry name" value="SRF-TF"/>
    <property type="match status" value="1"/>
</dbReference>
<dbReference type="PANTHER" id="PTHR48019">
    <property type="entry name" value="SERUM RESPONSE FACTOR HOMOLOG"/>
    <property type="match status" value="1"/>
</dbReference>
<comment type="caution">
    <text evidence="9">The sequence shown here is derived from an EMBL/GenBank/DDBJ whole genome shotgun (WGS) entry which is preliminary data.</text>
</comment>
<evidence type="ECO:0000313" key="9">
    <source>
        <dbReference type="EMBL" id="KAF7723124.1"/>
    </source>
</evidence>
<sequence length="375" mass="41830">MGRKKIKIRPIQEDRNRQVTFLKRKYGLMKKAYELSVLCNCEIALIIFNSNNKLVQYASTDIDKILMKYTEHNGPQESKSNDDFIEACDQSPDDEQSQTGTTDHELNQLDPHIQTPAAQTATTTTTPITIRASDAPMPSAHAQPVLASHITYCSTWPNPRHTMTPSMMTNMNTPYEMYQNTCPPMYMMPAMGSVQQPNMMYRSSPHDYLLAPSDSAHSSPAGTNHPTIDHSEPGTPPQTGGPHAPNNAAYAAASVLRVQIPTTTSKPEQHPSVLQQQPVRNSTTLSLQLTHSLPSPSTFYPDFYPPQHEFLPSPFNFTMMTPTTTNSNVFNWPPPPNARQTPVKQMDSPSKRKLSDPSQPLPTDIQVKKLRMEAS</sequence>
<evidence type="ECO:0000259" key="8">
    <source>
        <dbReference type="PROSITE" id="PS50066"/>
    </source>
</evidence>
<feature type="domain" description="MADS-box" evidence="8">
    <location>
        <begin position="1"/>
        <end position="61"/>
    </location>
</feature>
<evidence type="ECO:0000256" key="7">
    <source>
        <dbReference type="SAM" id="MobiDB-lite"/>
    </source>
</evidence>
<dbReference type="InterPro" id="IPR050142">
    <property type="entry name" value="MADS-box/MEF2_TF"/>
</dbReference>
<dbReference type="GO" id="GO:0045944">
    <property type="term" value="P:positive regulation of transcription by RNA polymerase II"/>
    <property type="evidence" value="ECO:0007669"/>
    <property type="project" value="InterPro"/>
</dbReference>
<dbReference type="CDD" id="cd00265">
    <property type="entry name" value="MADS_MEF2_like"/>
    <property type="match status" value="1"/>
</dbReference>
<evidence type="ECO:0000256" key="4">
    <source>
        <dbReference type="ARBA" id="ARBA00023163"/>
    </source>
</evidence>
<name>A0A8H7BMT3_9FUNG</name>
<feature type="compositionally biased region" description="Polar residues" evidence="7">
    <location>
        <begin position="215"/>
        <end position="226"/>
    </location>
</feature>
<keyword evidence="5" id="KW-0539">Nucleus</keyword>
<keyword evidence="2" id="KW-0805">Transcription regulation</keyword>
<dbReference type="InterPro" id="IPR036879">
    <property type="entry name" value="TF_MADSbox_sf"/>
</dbReference>
<evidence type="ECO:0000256" key="5">
    <source>
        <dbReference type="ARBA" id="ARBA00023242"/>
    </source>
</evidence>
<evidence type="ECO:0000256" key="2">
    <source>
        <dbReference type="ARBA" id="ARBA00023015"/>
    </source>
</evidence>
<feature type="compositionally biased region" description="Acidic residues" evidence="7">
    <location>
        <begin position="83"/>
        <end position="96"/>
    </location>
</feature>
<feature type="region of interest" description="Disordered" evidence="7">
    <location>
        <begin position="327"/>
        <end position="375"/>
    </location>
</feature>
<feature type="compositionally biased region" description="Low complexity" evidence="7">
    <location>
        <begin position="113"/>
        <end position="124"/>
    </location>
</feature>
<keyword evidence="3" id="KW-0238">DNA-binding</keyword>
<dbReference type="InterPro" id="IPR033896">
    <property type="entry name" value="MEF2-like_N"/>
</dbReference>
<organism evidence="9 10">
    <name type="scientific">Apophysomyces ossiformis</name>
    <dbReference type="NCBI Taxonomy" id="679940"/>
    <lineage>
        <taxon>Eukaryota</taxon>
        <taxon>Fungi</taxon>
        <taxon>Fungi incertae sedis</taxon>
        <taxon>Mucoromycota</taxon>
        <taxon>Mucoromycotina</taxon>
        <taxon>Mucoromycetes</taxon>
        <taxon>Mucorales</taxon>
        <taxon>Mucorineae</taxon>
        <taxon>Mucoraceae</taxon>
        <taxon>Apophysomyces</taxon>
    </lineage>
</organism>
<protein>
    <submittedName>
        <fullName evidence="9">Myocyte enhancer factor</fullName>
    </submittedName>
</protein>
<proteinExistence type="inferred from homology"/>
<keyword evidence="10" id="KW-1185">Reference proteome</keyword>